<dbReference type="Proteomes" id="UP000503462">
    <property type="component" value="Chromosome 3"/>
</dbReference>
<protein>
    <submittedName>
        <fullName evidence="1">Uncharacterized protein</fullName>
    </submittedName>
</protein>
<gene>
    <name evidence="1" type="ORF">AMS68_005159</name>
</gene>
<proteinExistence type="predicted"/>
<reference evidence="1 2" key="1">
    <citation type="journal article" date="2016" name="Sci. Rep.">
        <title>Peltaster fructicola genome reveals evolution from an invasive phytopathogen to an ectophytic parasite.</title>
        <authorList>
            <person name="Xu C."/>
            <person name="Chen H."/>
            <person name="Gleason M.L."/>
            <person name="Xu J.R."/>
            <person name="Liu H."/>
            <person name="Zhang R."/>
            <person name="Sun G."/>
        </authorList>
    </citation>
    <scope>NUCLEOTIDE SEQUENCE [LARGE SCALE GENOMIC DNA]</scope>
    <source>
        <strain evidence="1 2">LNHT1506</strain>
    </source>
</reference>
<evidence type="ECO:0000313" key="1">
    <source>
        <dbReference type="EMBL" id="QIW99641.1"/>
    </source>
</evidence>
<sequence length="89" mass="9837">MSPLILADRWISTSKFKVILIFRLLGFSSVGVPEAVVSPIGSPRSFRAEPFFAISRIWAGVCLGSIVNDWTVCKCQRLDLEGLVQLTKP</sequence>
<dbReference type="AlphaFoldDB" id="A0A6H0XXZ6"/>
<organism evidence="1 2">
    <name type="scientific">Peltaster fructicola</name>
    <dbReference type="NCBI Taxonomy" id="286661"/>
    <lineage>
        <taxon>Eukaryota</taxon>
        <taxon>Fungi</taxon>
        <taxon>Dikarya</taxon>
        <taxon>Ascomycota</taxon>
        <taxon>Pezizomycotina</taxon>
        <taxon>Dothideomycetes</taxon>
        <taxon>Dothideomycetes incertae sedis</taxon>
        <taxon>Peltaster</taxon>
    </lineage>
</organism>
<accession>A0A6H0XXZ6</accession>
<name>A0A6H0XXZ6_9PEZI</name>
<dbReference type="EMBL" id="CP051141">
    <property type="protein sequence ID" value="QIW99641.1"/>
    <property type="molecule type" value="Genomic_DNA"/>
</dbReference>
<keyword evidence="2" id="KW-1185">Reference proteome</keyword>
<evidence type="ECO:0000313" key="2">
    <source>
        <dbReference type="Proteomes" id="UP000503462"/>
    </source>
</evidence>